<keyword evidence="2" id="KW-0732">Signal</keyword>
<feature type="signal peptide" evidence="2">
    <location>
        <begin position="1"/>
        <end position="26"/>
    </location>
</feature>
<accession>A0A1Q2SJU8</accession>
<organism evidence="3 4">
    <name type="scientific">Candidatus Nitrosoglobus terrae</name>
    <dbReference type="NCBI Taxonomy" id="1630141"/>
    <lineage>
        <taxon>Bacteria</taxon>
        <taxon>Pseudomonadati</taxon>
        <taxon>Pseudomonadota</taxon>
        <taxon>Gammaproteobacteria</taxon>
        <taxon>Chromatiales</taxon>
        <taxon>Chromatiaceae</taxon>
        <taxon>Candidatus Nitrosoglobus</taxon>
    </lineage>
</organism>
<gene>
    <name evidence="3" type="ORF">TAO_0021</name>
</gene>
<dbReference type="KEGG" id="ntt:TAO_0021"/>
<proteinExistence type="predicted"/>
<dbReference type="EMBL" id="AP014836">
    <property type="protein sequence ID" value="BAW79391.1"/>
    <property type="molecule type" value="Genomic_DNA"/>
</dbReference>
<protein>
    <submittedName>
        <fullName evidence="3">Hypothetical conserved protein</fullName>
    </submittedName>
</protein>
<evidence type="ECO:0000313" key="4">
    <source>
        <dbReference type="Proteomes" id="UP000243679"/>
    </source>
</evidence>
<reference evidence="3 4" key="1">
    <citation type="journal article" date="2017" name="ISME J.">
        <title>An acid-tolerant ammonia-oxidizing ?-proteobacterium from soil.</title>
        <authorList>
            <person name="Hayatsu M."/>
            <person name="Tago K."/>
            <person name="Uchiyama I."/>
            <person name="Toyoda A."/>
            <person name="Wang Y."/>
            <person name="Shimomura Y."/>
            <person name="Okubo T."/>
            <person name="Kurisu F."/>
            <person name="Hirono Y."/>
            <person name="Nonaka K."/>
            <person name="Akiyama H."/>
            <person name="Itoh T."/>
            <person name="Takami H."/>
        </authorList>
    </citation>
    <scope>NUCLEOTIDE SEQUENCE [LARGE SCALE GENOMIC DNA]</scope>
    <source>
        <strain evidence="3 4">TAO100</strain>
    </source>
</reference>
<evidence type="ECO:0000256" key="1">
    <source>
        <dbReference type="SAM" id="Coils"/>
    </source>
</evidence>
<dbReference type="OrthoDB" id="5607912at2"/>
<evidence type="ECO:0000313" key="3">
    <source>
        <dbReference type="EMBL" id="BAW79391.1"/>
    </source>
</evidence>
<feature type="chain" id="PRO_5013338089" evidence="2">
    <location>
        <begin position="27"/>
        <end position="301"/>
    </location>
</feature>
<feature type="coiled-coil region" evidence="1">
    <location>
        <begin position="254"/>
        <end position="288"/>
    </location>
</feature>
<dbReference type="Proteomes" id="UP000243679">
    <property type="component" value="Chromosome"/>
</dbReference>
<keyword evidence="4" id="KW-1185">Reference proteome</keyword>
<dbReference type="PROSITE" id="PS51257">
    <property type="entry name" value="PROKAR_LIPOPROTEIN"/>
    <property type="match status" value="1"/>
</dbReference>
<keyword evidence="1" id="KW-0175">Coiled coil</keyword>
<evidence type="ECO:0000256" key="2">
    <source>
        <dbReference type="SAM" id="SignalP"/>
    </source>
</evidence>
<sequence length="301" mass="34395">MKCNYYHQYLWLRLSLSFILSLSLTACDGNSEVVKKGANASSNEENRVIWEEGEQYVRFNSNDRVANNQHPAAITEKDMRVVLESLLVSERQFLSKKLYPIFSPAEIQVLTPALVKGLAMARPDQDIAFVTIGVHQGAFAKVREVNTGRVFFKNGRLQIIFGMLHQEVRDLDRQTGQPVDRRLYPFVIGSRFSEASFTSTIVPEEGIAFYLDSENGRERKDWLILNVPAILARTSNSSNSSDEQMINSSLLEEIHHNRQETQNLKRDLDDLKEVIFDLKERLLEMQQESGRSSTTKGSHNR</sequence>
<name>A0A1Q2SJU8_9GAMM</name>
<dbReference type="RefSeq" id="WP_096526060.1">
    <property type="nucleotide sequence ID" value="NZ_AP014836.1"/>
</dbReference>
<dbReference type="AlphaFoldDB" id="A0A1Q2SJU8"/>